<keyword evidence="2 4" id="KW-0732">Signal</keyword>
<sequence>MKNSNRISILSLLLFCACFVCLFCKTSLASDPIIIDKSQVAAAITSHIEKHMPWQKGKVRVTFPSGITEIVSPSKNYKIEVRENKNDEYIGDRLYNVKVWHKNQYVKQIFVPTTIEVCKDIVLSTKSMKKDTNISAQDLFVTEKWFSRVPRDIITDPENILGKRLLRSINAQTPFTSSMLSNPIMFKKGKVVKIVCDNDSLNISTLGLAEEEGIYGAMVKVKNISSNKIIQGRVIGDSVVKVEI</sequence>
<dbReference type="InterPro" id="IPR017585">
    <property type="entry name" value="SAF_FlgA"/>
</dbReference>
<dbReference type="Gene3D" id="2.30.30.760">
    <property type="match status" value="1"/>
</dbReference>
<feature type="chain" id="PRO_5011330804" description="Flagella basal body P-ring formation protein FlgA" evidence="4">
    <location>
        <begin position="30"/>
        <end position="244"/>
    </location>
</feature>
<dbReference type="GO" id="GO:0044780">
    <property type="term" value="P:bacterial-type flagellum assembly"/>
    <property type="evidence" value="ECO:0007669"/>
    <property type="project" value="InterPro"/>
</dbReference>
<comment type="subcellular location">
    <subcellularLocation>
        <location evidence="1 4">Periplasm</location>
    </subcellularLocation>
</comment>
<keyword evidence="6" id="KW-0282">Flagellum</keyword>
<evidence type="ECO:0000313" key="6">
    <source>
        <dbReference type="EMBL" id="SEM35631.1"/>
    </source>
</evidence>
<dbReference type="EMBL" id="FOBS01000011">
    <property type="protein sequence ID" value="SEM35631.1"/>
    <property type="molecule type" value="Genomic_DNA"/>
</dbReference>
<dbReference type="STRING" id="43775.SAMN04489760_11194"/>
<dbReference type="Pfam" id="PF13144">
    <property type="entry name" value="ChapFlgA"/>
    <property type="match status" value="1"/>
</dbReference>
<evidence type="ECO:0000256" key="3">
    <source>
        <dbReference type="ARBA" id="ARBA00022764"/>
    </source>
</evidence>
<accession>A0A1H7XPG4</accession>
<keyword evidence="3 4" id="KW-0574">Periplasm</keyword>
<dbReference type="InterPro" id="IPR013974">
    <property type="entry name" value="SAF"/>
</dbReference>
<feature type="signal peptide" evidence="4">
    <location>
        <begin position="1"/>
        <end position="29"/>
    </location>
</feature>
<keyword evidence="4" id="KW-1005">Bacterial flagellum biogenesis</keyword>
<keyword evidence="7" id="KW-1185">Reference proteome</keyword>
<dbReference type="PANTHER" id="PTHR36307:SF1">
    <property type="entry name" value="FLAGELLA BASAL BODY P-RING FORMATION PROTEIN FLGA"/>
    <property type="match status" value="1"/>
</dbReference>
<keyword evidence="6" id="KW-0966">Cell projection</keyword>
<evidence type="ECO:0000256" key="4">
    <source>
        <dbReference type="RuleBase" id="RU362063"/>
    </source>
</evidence>
<reference evidence="6 7" key="1">
    <citation type="submission" date="2016-10" db="EMBL/GenBank/DDBJ databases">
        <authorList>
            <person name="de Groot N.N."/>
        </authorList>
    </citation>
    <scope>NUCLEOTIDE SEQUENCE [LARGE SCALE GENOMIC DNA]</scope>
    <source>
        <strain evidence="6 7">DSM 8423</strain>
    </source>
</reference>
<dbReference type="Proteomes" id="UP000198744">
    <property type="component" value="Unassembled WGS sequence"/>
</dbReference>
<comment type="similarity">
    <text evidence="4">Belongs to the FlgA family.</text>
</comment>
<dbReference type="OrthoDB" id="5387542at2"/>
<dbReference type="CDD" id="cd11614">
    <property type="entry name" value="SAF_CpaB_FlgA_like"/>
    <property type="match status" value="1"/>
</dbReference>
<dbReference type="PANTHER" id="PTHR36307">
    <property type="entry name" value="FLAGELLA BASAL BODY P-RING FORMATION PROTEIN FLGA"/>
    <property type="match status" value="1"/>
</dbReference>
<evidence type="ECO:0000256" key="2">
    <source>
        <dbReference type="ARBA" id="ARBA00022729"/>
    </source>
</evidence>
<organism evidence="6 7">
    <name type="scientific">Syntrophus gentianae</name>
    <dbReference type="NCBI Taxonomy" id="43775"/>
    <lineage>
        <taxon>Bacteria</taxon>
        <taxon>Pseudomonadati</taxon>
        <taxon>Thermodesulfobacteriota</taxon>
        <taxon>Syntrophia</taxon>
        <taxon>Syntrophales</taxon>
        <taxon>Syntrophaceae</taxon>
        <taxon>Syntrophus</taxon>
    </lineage>
</organism>
<evidence type="ECO:0000256" key="1">
    <source>
        <dbReference type="ARBA" id="ARBA00004418"/>
    </source>
</evidence>
<dbReference type="NCBIfam" id="TIGR03170">
    <property type="entry name" value="flgA_cterm"/>
    <property type="match status" value="1"/>
</dbReference>
<comment type="function">
    <text evidence="4">Involved in the assembly process of the P-ring formation. It may associate with FlgF on the rod constituting a structure essential for the P-ring assembly or may act as a modulator protein for the P-ring assembly.</text>
</comment>
<dbReference type="PROSITE" id="PS51257">
    <property type="entry name" value="PROKAR_LIPOPROTEIN"/>
    <property type="match status" value="1"/>
</dbReference>
<feature type="domain" description="SAF" evidence="5">
    <location>
        <begin position="119"/>
        <end position="181"/>
    </location>
</feature>
<dbReference type="InterPro" id="IPR039246">
    <property type="entry name" value="Flagellar_FlgA"/>
</dbReference>
<dbReference type="AlphaFoldDB" id="A0A1H7XPG4"/>
<dbReference type="SMART" id="SM00858">
    <property type="entry name" value="SAF"/>
    <property type="match status" value="1"/>
</dbReference>
<protein>
    <recommendedName>
        <fullName evidence="4">Flagella basal body P-ring formation protein FlgA</fullName>
    </recommendedName>
</protein>
<evidence type="ECO:0000313" key="7">
    <source>
        <dbReference type="Proteomes" id="UP000198744"/>
    </source>
</evidence>
<name>A0A1H7XPG4_9BACT</name>
<dbReference type="RefSeq" id="WP_093883435.1">
    <property type="nucleotide sequence ID" value="NZ_FOBS01000011.1"/>
</dbReference>
<evidence type="ECO:0000259" key="5">
    <source>
        <dbReference type="SMART" id="SM00858"/>
    </source>
</evidence>
<proteinExistence type="inferred from homology"/>
<keyword evidence="6" id="KW-0969">Cilium</keyword>
<dbReference type="GO" id="GO:0042597">
    <property type="term" value="C:periplasmic space"/>
    <property type="evidence" value="ECO:0007669"/>
    <property type="project" value="UniProtKB-SubCell"/>
</dbReference>
<dbReference type="Gene3D" id="3.90.1210.10">
    <property type="entry name" value="Antifreeze-like/N-acetylneuraminic acid synthase C-terminal domain"/>
    <property type="match status" value="1"/>
</dbReference>
<gene>
    <name evidence="6" type="ORF">SAMN04489760_11194</name>
</gene>